<feature type="transmembrane region" description="Helical" evidence="1">
    <location>
        <begin position="102"/>
        <end position="120"/>
    </location>
</feature>
<evidence type="ECO:0008006" key="4">
    <source>
        <dbReference type="Google" id="ProtNLM"/>
    </source>
</evidence>
<keyword evidence="1" id="KW-1133">Transmembrane helix</keyword>
<dbReference type="RefSeq" id="WP_013597979.1">
    <property type="nucleotide sequence ID" value="NC_015144.1"/>
</dbReference>
<feature type="transmembrane region" description="Helical" evidence="1">
    <location>
        <begin position="72"/>
        <end position="90"/>
    </location>
</feature>
<evidence type="ECO:0000256" key="1">
    <source>
        <dbReference type="SAM" id="Phobius"/>
    </source>
</evidence>
<organism evidence="2 3">
    <name type="scientific">Weeksella virosa (strain ATCC 43766 / DSM 16922 / JCM 21250 / CCUG 30538 / CDC 9751 / IAM 14551 / NBRC 16016 / NCTC 11634 / CL345/78)</name>
    <dbReference type="NCBI Taxonomy" id="865938"/>
    <lineage>
        <taxon>Bacteria</taxon>
        <taxon>Pseudomonadati</taxon>
        <taxon>Bacteroidota</taxon>
        <taxon>Flavobacteriia</taxon>
        <taxon>Flavobacteriales</taxon>
        <taxon>Weeksellaceae</taxon>
        <taxon>Weeksella</taxon>
    </lineage>
</organism>
<dbReference type="KEGG" id="wvi:Weevi_0876"/>
<dbReference type="OrthoDB" id="1447802at2"/>
<protein>
    <recommendedName>
        <fullName evidence="4">Magnesium citrate secondary transporter</fullName>
    </recommendedName>
</protein>
<accession>F0P189</accession>
<dbReference type="Proteomes" id="UP000008641">
    <property type="component" value="Chromosome"/>
</dbReference>
<proteinExistence type="predicted"/>
<dbReference type="eggNOG" id="ENOG5033D89">
    <property type="taxonomic scope" value="Bacteria"/>
</dbReference>
<reference evidence="2 3" key="1">
    <citation type="journal article" date="2011" name="Stand. Genomic Sci.">
        <title>Complete genome sequence of Weeksella virosa type strain (9751).</title>
        <authorList>
            <person name="Lang E."/>
            <person name="Teshima H."/>
            <person name="Lucas S."/>
            <person name="Lapidus A."/>
            <person name="Hammon N."/>
            <person name="Deshpande S."/>
            <person name="Nolan M."/>
            <person name="Cheng J.F."/>
            <person name="Pitluck S."/>
            <person name="Liolios K."/>
            <person name="Pagani I."/>
            <person name="Mikhailova N."/>
            <person name="Ivanova N."/>
            <person name="Mavromatis K."/>
            <person name="Pati A."/>
            <person name="Tapia R."/>
            <person name="Han C."/>
            <person name="Goodwin L."/>
            <person name="Chen A."/>
            <person name="Palaniappan K."/>
            <person name="Land M."/>
            <person name="Hauser L."/>
            <person name="Chang Y.J."/>
            <person name="Jeffries C.D."/>
            <person name="Brambilla E.M."/>
            <person name="Kopitz M."/>
            <person name="Rohde M."/>
            <person name="Goker M."/>
            <person name="Tindall B.J."/>
            <person name="Detter J.C."/>
            <person name="Woyke T."/>
            <person name="Bristow J."/>
            <person name="Eisen J.A."/>
            <person name="Markowitz V."/>
            <person name="Hugenholtz P."/>
            <person name="Klenk H.P."/>
            <person name="Kyrpides N.C."/>
        </authorList>
    </citation>
    <scope>NUCLEOTIDE SEQUENCE [LARGE SCALE GENOMIC DNA]</scope>
    <source>
        <strain evidence="3">ATCC 43766 / DSM 16922 / JCM 21250 / NBRC 16016 / NCTC 11634 / CL345/78</strain>
    </source>
</reference>
<feature type="transmembrane region" description="Helical" evidence="1">
    <location>
        <begin position="38"/>
        <end position="60"/>
    </location>
</feature>
<evidence type="ECO:0000313" key="3">
    <source>
        <dbReference type="Proteomes" id="UP000008641"/>
    </source>
</evidence>
<keyword evidence="3" id="KW-1185">Reference proteome</keyword>
<evidence type="ECO:0000313" key="2">
    <source>
        <dbReference type="EMBL" id="ADX67588.1"/>
    </source>
</evidence>
<dbReference type="EMBL" id="CP002455">
    <property type="protein sequence ID" value="ADX67588.1"/>
    <property type="molecule type" value="Genomic_DNA"/>
</dbReference>
<sequence>MRWRQIFRPWFITTILVFTVHQISQKLLQIKLPFLDNYLDPILLMPMLLHALLWERRLLFGFDDQHILPKKYIILVWIIVSILTEFIFPIWNKGFTKDPIDIVLYLIGSLIFLKFFNHPIKITN</sequence>
<dbReference type="AlphaFoldDB" id="F0P189"/>
<keyword evidence="1" id="KW-0472">Membrane</keyword>
<name>F0P189_WEEVC</name>
<reference evidence="3" key="2">
    <citation type="journal article" date="2011" name="Stand. Genomic Sci.">
        <title>Complete genome sequence of Weeksella virosa type strain (9751T).</title>
        <authorList>
            <person name="Lang E."/>
            <person name="Teshima H."/>
            <person name="Lucas S."/>
            <person name="Lapidus A."/>
            <person name="Hammon N."/>
            <person name="Deshpande S."/>
            <person name="Nolan M."/>
            <person name="Cheng J."/>
            <person name="Pitluck S."/>
            <person name="Liolios K."/>
            <person name="Pagani I."/>
            <person name="Mikhailova N."/>
            <person name="Ivanova N."/>
            <person name="Mavromatis K."/>
            <person name="Pati A."/>
            <person name="Tapia R."/>
            <person name="Han C."/>
            <person name="Goodwin L."/>
            <person name="Chen A."/>
            <person name="Palaniappan K."/>
            <person name="Land M."/>
            <person name="Hauser L."/>
            <person name="Chang Y."/>
            <person name="Jeffries C."/>
            <person name="Brambilla E."/>
            <person name="Kopitz M."/>
            <person name="Rohde M."/>
            <person name="Goker M."/>
            <person name="Tindall B."/>
            <person name="Detter J."/>
            <person name="Woyke T."/>
            <person name="Bristow J."/>
            <person name="Eisen J."/>
            <person name="Markowitz V."/>
            <person name="Hugenholtz P."/>
            <person name="Klenk H."/>
            <person name="Kyrpides N."/>
        </authorList>
    </citation>
    <scope>NUCLEOTIDE SEQUENCE [LARGE SCALE GENOMIC DNA]</scope>
    <source>
        <strain evidence="3">ATCC 43766 / DSM 16922 / JCM 21250 / NBRC 16016 / NCTC 11634 / CL345/78</strain>
    </source>
</reference>
<dbReference type="HOGENOM" id="CLU_2002985_0_0_10"/>
<keyword evidence="1" id="KW-0812">Transmembrane</keyword>
<gene>
    <name evidence="2" type="ordered locus">Weevi_0876</name>
</gene>